<evidence type="ECO:0000256" key="1">
    <source>
        <dbReference type="ARBA" id="ARBA00022727"/>
    </source>
</evidence>
<gene>
    <name evidence="6" type="ORF">CHIRRI_LOCUS2854</name>
</gene>
<dbReference type="EC" id="3.5.4.12" evidence="3"/>
<protein>
    <recommendedName>
        <fullName evidence="4">dCMP deaminase</fullName>
        <ecNumber evidence="3">3.5.4.12</ecNumber>
    </recommendedName>
    <alternativeName>
        <fullName evidence="4">dCMP deaminase</fullName>
    </alternativeName>
</protein>
<evidence type="ECO:0000256" key="3">
    <source>
        <dbReference type="ARBA" id="ARBA00038938"/>
    </source>
</evidence>
<dbReference type="GO" id="GO:0005737">
    <property type="term" value="C:cytoplasm"/>
    <property type="evidence" value="ECO:0007669"/>
    <property type="project" value="TreeGrafter"/>
</dbReference>
<evidence type="ECO:0000256" key="2">
    <source>
        <dbReference type="ARBA" id="ARBA00022801"/>
    </source>
</evidence>
<evidence type="ECO:0000256" key="4">
    <source>
        <dbReference type="ARBA" id="ARBA00041763"/>
    </source>
</evidence>
<dbReference type="InterPro" id="IPR002125">
    <property type="entry name" value="CMP_dCMP_dom"/>
</dbReference>
<keyword evidence="1" id="KW-0545">Nucleotide biosynthesis</keyword>
<evidence type="ECO:0000313" key="6">
    <source>
        <dbReference type="EMBL" id="CAG9799896.1"/>
    </source>
</evidence>
<evidence type="ECO:0000313" key="7">
    <source>
        <dbReference type="Proteomes" id="UP001153620"/>
    </source>
</evidence>
<dbReference type="InterPro" id="IPR015517">
    <property type="entry name" value="dCMP_deaminase-rel"/>
</dbReference>
<reference evidence="6" key="2">
    <citation type="submission" date="2022-10" db="EMBL/GenBank/DDBJ databases">
        <authorList>
            <consortium name="ENA_rothamsted_submissions"/>
            <consortium name="culmorum"/>
            <person name="King R."/>
        </authorList>
    </citation>
    <scope>NUCLEOTIDE SEQUENCE</scope>
</reference>
<reference evidence="6" key="1">
    <citation type="submission" date="2022-01" db="EMBL/GenBank/DDBJ databases">
        <authorList>
            <person name="King R."/>
        </authorList>
    </citation>
    <scope>NUCLEOTIDE SEQUENCE</scope>
</reference>
<dbReference type="Proteomes" id="UP001153620">
    <property type="component" value="Chromosome 1"/>
</dbReference>
<proteinExistence type="predicted"/>
<evidence type="ECO:0000259" key="5">
    <source>
        <dbReference type="PROSITE" id="PS51747"/>
    </source>
</evidence>
<sequence length="197" mass="23155">MKRQNEQNVQKCQNEQNVRINPIAKKPKLELKVWNNELHFSKKEIPMRLAEIASTRSKFENNKVGACIVDDEYRILGYGYNGYPRLRKRENNEKYNARENNILYRCCAAQNAIHHSTSSVRKATLYVTSFPCEQCAKTIVQSEIKRVIYLESETHHPNKNHKVSEDILKDYLDENLMTFAELMQDKQYVFKPLTLLS</sequence>
<keyword evidence="2" id="KW-0378">Hydrolase</keyword>
<dbReference type="SUPFAM" id="SSF53927">
    <property type="entry name" value="Cytidine deaminase-like"/>
    <property type="match status" value="1"/>
</dbReference>
<organism evidence="6 7">
    <name type="scientific">Chironomus riparius</name>
    <dbReference type="NCBI Taxonomy" id="315576"/>
    <lineage>
        <taxon>Eukaryota</taxon>
        <taxon>Metazoa</taxon>
        <taxon>Ecdysozoa</taxon>
        <taxon>Arthropoda</taxon>
        <taxon>Hexapoda</taxon>
        <taxon>Insecta</taxon>
        <taxon>Pterygota</taxon>
        <taxon>Neoptera</taxon>
        <taxon>Endopterygota</taxon>
        <taxon>Diptera</taxon>
        <taxon>Nematocera</taxon>
        <taxon>Chironomoidea</taxon>
        <taxon>Chironomidae</taxon>
        <taxon>Chironominae</taxon>
        <taxon>Chironomus</taxon>
    </lineage>
</organism>
<dbReference type="PROSITE" id="PS51747">
    <property type="entry name" value="CYT_DCMP_DEAMINASES_2"/>
    <property type="match status" value="1"/>
</dbReference>
<dbReference type="OrthoDB" id="6710946at2759"/>
<accession>A0A9N9WL87</accession>
<name>A0A9N9WL87_9DIPT</name>
<dbReference type="Gene3D" id="3.40.140.10">
    <property type="entry name" value="Cytidine Deaminase, domain 2"/>
    <property type="match status" value="1"/>
</dbReference>
<dbReference type="PANTHER" id="PTHR11086:SF18">
    <property type="entry name" value="DEOXYCYTIDYLATE DEAMINASE"/>
    <property type="match status" value="1"/>
</dbReference>
<dbReference type="EMBL" id="OU895877">
    <property type="protein sequence ID" value="CAG9799896.1"/>
    <property type="molecule type" value="Genomic_DNA"/>
</dbReference>
<keyword evidence="7" id="KW-1185">Reference proteome</keyword>
<dbReference type="GO" id="GO:0004132">
    <property type="term" value="F:dCMP deaminase activity"/>
    <property type="evidence" value="ECO:0007669"/>
    <property type="project" value="TreeGrafter"/>
</dbReference>
<dbReference type="PANTHER" id="PTHR11086">
    <property type="entry name" value="DEOXYCYTIDYLATE DEAMINASE-RELATED"/>
    <property type="match status" value="1"/>
</dbReference>
<dbReference type="AlphaFoldDB" id="A0A9N9WL87"/>
<feature type="domain" description="CMP/dCMP-type deaminase" evidence="5">
    <location>
        <begin position="41"/>
        <end position="166"/>
    </location>
</feature>
<dbReference type="Pfam" id="PF00383">
    <property type="entry name" value="dCMP_cyt_deam_1"/>
    <property type="match status" value="1"/>
</dbReference>
<dbReference type="InterPro" id="IPR016193">
    <property type="entry name" value="Cytidine_deaminase-like"/>
</dbReference>